<dbReference type="RefSeq" id="WP_144987467.1">
    <property type="nucleotide sequence ID" value="NZ_VNJK01000001.1"/>
</dbReference>
<dbReference type="AlphaFoldDB" id="A0A559IX74"/>
<comment type="caution">
    <text evidence="1">The sequence shown here is derived from an EMBL/GenBank/DDBJ whole genome shotgun (WGS) entry which is preliminary data.</text>
</comment>
<keyword evidence="2" id="KW-1185">Reference proteome</keyword>
<sequence>MADFEFKIEGMEKWQKWLAQLEQKEVKTTKDRILRKSGMQALAHLDDLTPVRSGVLRESFQFGDKNNVFQLQVGKASYIFVGTSVAYAQFINDGFEQKAGRFVPGFWKSGVFHYVPYEQAKAQKIGGMVLSGKIIPGAHMFEKTMNRLEEDMPDIVDFEFRRLYRLLH</sequence>
<proteinExistence type="predicted"/>
<accession>A0A559IX74</accession>
<name>A0A559IX74_9BACL</name>
<dbReference type="OrthoDB" id="1850874at2"/>
<evidence type="ECO:0000313" key="1">
    <source>
        <dbReference type="EMBL" id="TVX92219.1"/>
    </source>
</evidence>
<evidence type="ECO:0000313" key="2">
    <source>
        <dbReference type="Proteomes" id="UP000318102"/>
    </source>
</evidence>
<organism evidence="1 2">
    <name type="scientific">Paenibacillus agilis</name>
    <dbReference type="NCBI Taxonomy" id="3020863"/>
    <lineage>
        <taxon>Bacteria</taxon>
        <taxon>Bacillati</taxon>
        <taxon>Bacillota</taxon>
        <taxon>Bacilli</taxon>
        <taxon>Bacillales</taxon>
        <taxon>Paenibacillaceae</taxon>
        <taxon>Paenibacillus</taxon>
    </lineage>
</organism>
<gene>
    <name evidence="1" type="ORF">FPZ44_03590</name>
</gene>
<reference evidence="1 2" key="1">
    <citation type="submission" date="2019-07" db="EMBL/GenBank/DDBJ databases">
        <authorList>
            <person name="Kim J."/>
        </authorList>
    </citation>
    <scope>NUCLEOTIDE SEQUENCE [LARGE SCALE GENOMIC DNA]</scope>
    <source>
        <strain evidence="1 2">N4</strain>
    </source>
</reference>
<dbReference type="Pfam" id="PF04883">
    <property type="entry name" value="HK97-gp10_like"/>
    <property type="match status" value="1"/>
</dbReference>
<protein>
    <submittedName>
        <fullName evidence="1">HK97 gp10 family phage protein</fullName>
    </submittedName>
</protein>
<dbReference type="Proteomes" id="UP000318102">
    <property type="component" value="Unassembled WGS sequence"/>
</dbReference>
<dbReference type="InterPro" id="IPR010064">
    <property type="entry name" value="HK97-gp10_tail"/>
</dbReference>
<dbReference type="EMBL" id="VNJK01000001">
    <property type="protein sequence ID" value="TVX92219.1"/>
    <property type="molecule type" value="Genomic_DNA"/>
</dbReference>